<organism evidence="3 4">
    <name type="scientific">Ajellomyces capsulatus</name>
    <name type="common">Darling's disease fungus</name>
    <name type="synonym">Histoplasma capsulatum</name>
    <dbReference type="NCBI Taxonomy" id="5037"/>
    <lineage>
        <taxon>Eukaryota</taxon>
        <taxon>Fungi</taxon>
        <taxon>Dikarya</taxon>
        <taxon>Ascomycota</taxon>
        <taxon>Pezizomycotina</taxon>
        <taxon>Eurotiomycetes</taxon>
        <taxon>Eurotiomycetidae</taxon>
        <taxon>Onygenales</taxon>
        <taxon>Ajellomycetaceae</taxon>
        <taxon>Histoplasma</taxon>
    </lineage>
</organism>
<proteinExistence type="predicted"/>
<name>A0A8A1LZE9_AJECA</name>
<evidence type="ECO:0000256" key="2">
    <source>
        <dbReference type="SAM" id="Phobius"/>
    </source>
</evidence>
<dbReference type="AlphaFoldDB" id="A0A8A1LZE9"/>
<feature type="compositionally biased region" description="Low complexity" evidence="1">
    <location>
        <begin position="1"/>
        <end position="12"/>
    </location>
</feature>
<feature type="compositionally biased region" description="Pro residues" evidence="1">
    <location>
        <begin position="13"/>
        <end position="23"/>
    </location>
</feature>
<sequence length="163" mass="17568">MAAAQQAGGAPPSGYPGGPPPVGGAPRPGAYPGQTQQYQAYPGPQAAVPPPALVLLSSPRCFVTHLPIFPSILLLSLILCLFHLAAVHRPPLKQSDLSWNEPLCDPTVLASPLLCVRLANNSTLDSPIRVRRNPLTPRRLDHHHRGQHLNNININNSNMDDQR</sequence>
<feature type="region of interest" description="Disordered" evidence="1">
    <location>
        <begin position="137"/>
        <end position="163"/>
    </location>
</feature>
<dbReference type="VEuPathDB" id="FungiDB:I7I51_08553"/>
<feature type="region of interest" description="Disordered" evidence="1">
    <location>
        <begin position="1"/>
        <end position="43"/>
    </location>
</feature>
<feature type="transmembrane region" description="Helical" evidence="2">
    <location>
        <begin position="68"/>
        <end position="87"/>
    </location>
</feature>
<keyword evidence="2" id="KW-1133">Transmembrane helix</keyword>
<dbReference type="Proteomes" id="UP000663671">
    <property type="component" value="Chromosome 2"/>
</dbReference>
<keyword evidence="2" id="KW-0472">Membrane</keyword>
<accession>A0A8A1LZE9</accession>
<reference evidence="3" key="1">
    <citation type="submission" date="2021-01" db="EMBL/GenBank/DDBJ databases">
        <title>Chromosome-level genome assembly of a human fungal pathogen reveals clustering of transcriptionally co-regulated genes.</title>
        <authorList>
            <person name="Voorhies M."/>
            <person name="Cohen S."/>
            <person name="Shea T.P."/>
            <person name="Petrus S."/>
            <person name="Munoz J.F."/>
            <person name="Poplawski S."/>
            <person name="Goldman W.E."/>
            <person name="Michael T."/>
            <person name="Cuomo C.A."/>
            <person name="Sil A."/>
            <person name="Beyhan S."/>
        </authorList>
    </citation>
    <scope>NUCLEOTIDE SEQUENCE</scope>
    <source>
        <strain evidence="3">WU24</strain>
    </source>
</reference>
<gene>
    <name evidence="3" type="ORF">I7I51_08553</name>
</gene>
<keyword evidence="2" id="KW-0812">Transmembrane</keyword>
<feature type="compositionally biased region" description="Low complexity" evidence="1">
    <location>
        <begin position="150"/>
        <end position="163"/>
    </location>
</feature>
<evidence type="ECO:0000256" key="1">
    <source>
        <dbReference type="SAM" id="MobiDB-lite"/>
    </source>
</evidence>
<dbReference type="EMBL" id="CP069109">
    <property type="protein sequence ID" value="QSS59121.1"/>
    <property type="molecule type" value="Genomic_DNA"/>
</dbReference>
<feature type="compositionally biased region" description="Low complexity" evidence="1">
    <location>
        <begin position="24"/>
        <end position="43"/>
    </location>
</feature>
<protein>
    <submittedName>
        <fullName evidence="3">Uncharacterized protein</fullName>
    </submittedName>
</protein>
<evidence type="ECO:0000313" key="3">
    <source>
        <dbReference type="EMBL" id="QSS59121.1"/>
    </source>
</evidence>
<evidence type="ECO:0000313" key="4">
    <source>
        <dbReference type="Proteomes" id="UP000663671"/>
    </source>
</evidence>